<dbReference type="Proteomes" id="UP000325440">
    <property type="component" value="Unassembled WGS sequence"/>
</dbReference>
<feature type="compositionally biased region" description="Basic and acidic residues" evidence="1">
    <location>
        <begin position="855"/>
        <end position="870"/>
    </location>
</feature>
<dbReference type="InterPro" id="IPR015424">
    <property type="entry name" value="PyrdxlP-dep_Trfase"/>
</dbReference>
<dbReference type="InterPro" id="IPR015421">
    <property type="entry name" value="PyrdxlP-dep_Trfase_major"/>
</dbReference>
<evidence type="ECO:0000259" key="2">
    <source>
        <dbReference type="Pfam" id="PF00266"/>
    </source>
</evidence>
<dbReference type="InterPro" id="IPR015422">
    <property type="entry name" value="PyrdxlP-dep_Trfase_small"/>
</dbReference>
<keyword evidence="5" id="KW-1185">Reference proteome</keyword>
<dbReference type="PANTHER" id="PTHR43686">
    <property type="entry name" value="SULFURTRANSFERASE-RELATED"/>
    <property type="match status" value="1"/>
</dbReference>
<dbReference type="PANTHER" id="PTHR43686:SF1">
    <property type="entry name" value="AMINOTRAN_5 DOMAIN-CONTAINING PROTEIN"/>
    <property type="match status" value="1"/>
</dbReference>
<dbReference type="SUPFAM" id="SSF52402">
    <property type="entry name" value="Adenine nucleotide alpha hydrolases-like"/>
    <property type="match status" value="1"/>
</dbReference>
<protein>
    <submittedName>
        <fullName evidence="4">Rossmann-like alpha/beta/alpha sandwich fold,Aminotransferase class V domain,Pyridoxal phosphate</fullName>
    </submittedName>
</protein>
<sequence length="1186" mass="132912">MSAMNSIKSTTKRYASRKFYTLPDDYTKVTKPSQKSADPVKLIKYVDENIIGKSSTFSGPYGRRKVVYCDYAASGKSLQFIEDYILKEVLPVYGNTHTTTNVTSLQSTLYRHEARDIVRNAVHASEDDAVIFTGSGCTGAIHKLIHAMDFASSDIKPIVLIGPYEHHSNLLPWREIGATVVRIAETKEGFIDLVDLENKLQLYQTVSPGAQLVGCFSAASNITGILADDIATTLILHQYGALAFWDYASAAPYVVLDMNPLFPANDQAVYKDAIFFSGHKFVGGIQTPGVLVAKKKLFKNRIPNGSGGGAVFFVSRTDHRYLKDTELREEGGTGAIVESVRMGLALQLKQNIGVPFIMSREEKITKMVLSFLQAMPEIIVLGNCLQTIKRLPVFSLLIRHPRGAFLHHNFVCAILNDVFGVQARGGCACAGPYAQDLLGIDDTLAAEYENMLLEDDRLDRHHLRRQEEHSPFEMLRPGFARVSLPFFMSDNEVSFVLEALKMVATEGWKLLPQYTLNPETGEWKHHTNNVFRDRKWLGSIRYTDGKMTMPERKISVQNTCPADYAECLKTARNTFNKARKMAKKFPLPDQRCMFTEKAEKLRWFMLPSEAQDLLLGHASICIKQHVPFSPTIYHGSPQTSESSGVSTPNSSLARYNSLSALDNSLSARMRSSSGSSEMLIPNKHLSPVGLVSQNFSRERCYSLGSNPTNANQFRKLRDRQCSCSSQTELSDCESRASHDESIQAYVEELTKEFVTEIKSELRGVIETVDNALSESSESLNIIDKRNSISKNLHKVMPRNNSVPVITTTPCQNGIEEQVINRLSEFASEMKTEIHDMVSSVLASSCSLSDENTDTIMEKESDSESDKENSLKHPNLSSTDSGINIKTEPVECNLKKNKPESIVKVKGEKTVDFAVARWYCPPKPIWKPTLEALREFNMIQDGDRIMVCLSGGKDSLSLLHTLHQYQYYASSKGIHFTLGAATVDPGSAAYDPKPLIPYLEALGVHYLFEEQKILEQAASAECTSICSFCSRMKRGRLYAAARANGYNVLALGQHLDDLAESFLMSTFHNGRLRSMKAHYAVKERDLRVIRPFVYVREKMLRQFAETKKLPVIAENCPACFEAPKERHRTKQLLAQQEILFPHLFASLRSALRPLISFRQTGEETKAYHRMTSFCEDQSENNSEEEPV</sequence>
<dbReference type="OrthoDB" id="420046at2759"/>
<name>A0A5E4MJ35_9HEMI</name>
<keyword evidence="4" id="KW-0032">Aminotransferase</keyword>
<keyword evidence="4" id="KW-0808">Transferase</keyword>
<dbReference type="InterPro" id="IPR000192">
    <property type="entry name" value="Aminotrans_V_dom"/>
</dbReference>
<dbReference type="Pfam" id="PF00266">
    <property type="entry name" value="Aminotran_5"/>
    <property type="match status" value="1"/>
</dbReference>
<dbReference type="CDD" id="cd24138">
    <property type="entry name" value="TtcA-like"/>
    <property type="match status" value="1"/>
</dbReference>
<feature type="domain" description="tRNA(Ile)-lysidine/2-thiocytidine synthase N-terminal" evidence="3">
    <location>
        <begin position="944"/>
        <end position="1111"/>
    </location>
</feature>
<dbReference type="Pfam" id="PF01171">
    <property type="entry name" value="ATP_bind_3"/>
    <property type="match status" value="1"/>
</dbReference>
<dbReference type="InterPro" id="IPR011063">
    <property type="entry name" value="TilS/TtcA_N"/>
</dbReference>
<dbReference type="Gene3D" id="3.90.1150.10">
    <property type="entry name" value="Aspartate Aminotransferase, domain 1"/>
    <property type="match status" value="1"/>
</dbReference>
<accession>A0A5E4MJ35</accession>
<gene>
    <name evidence="4" type="ORF">CINCED_3A014152</name>
</gene>
<reference evidence="4 5" key="1">
    <citation type="submission" date="2019-08" db="EMBL/GenBank/DDBJ databases">
        <authorList>
            <person name="Alioto T."/>
            <person name="Alioto T."/>
            <person name="Gomez Garrido J."/>
        </authorList>
    </citation>
    <scope>NUCLEOTIDE SEQUENCE [LARGE SCALE GENOMIC DNA]</scope>
</reference>
<proteinExistence type="predicted"/>
<feature type="region of interest" description="Disordered" evidence="1">
    <location>
        <begin position="853"/>
        <end position="882"/>
    </location>
</feature>
<dbReference type="InterPro" id="IPR014729">
    <property type="entry name" value="Rossmann-like_a/b/a_fold"/>
</dbReference>
<dbReference type="Gene3D" id="3.40.640.10">
    <property type="entry name" value="Type I PLP-dependent aspartate aminotransferase-like (Major domain)"/>
    <property type="match status" value="1"/>
</dbReference>
<dbReference type="AlphaFoldDB" id="A0A5E4MJ35"/>
<feature type="domain" description="Aminotransferase class V" evidence="2">
    <location>
        <begin position="67"/>
        <end position="435"/>
    </location>
</feature>
<evidence type="ECO:0000313" key="4">
    <source>
        <dbReference type="EMBL" id="VVC32246.1"/>
    </source>
</evidence>
<evidence type="ECO:0000256" key="1">
    <source>
        <dbReference type="SAM" id="MobiDB-lite"/>
    </source>
</evidence>
<dbReference type="SUPFAM" id="SSF53383">
    <property type="entry name" value="PLP-dependent transferases"/>
    <property type="match status" value="1"/>
</dbReference>
<dbReference type="EMBL" id="CABPRJ010000954">
    <property type="protein sequence ID" value="VVC32246.1"/>
    <property type="molecule type" value="Genomic_DNA"/>
</dbReference>
<dbReference type="GO" id="GO:0008483">
    <property type="term" value="F:transaminase activity"/>
    <property type="evidence" value="ECO:0007669"/>
    <property type="project" value="UniProtKB-KW"/>
</dbReference>
<evidence type="ECO:0000313" key="5">
    <source>
        <dbReference type="Proteomes" id="UP000325440"/>
    </source>
</evidence>
<evidence type="ECO:0000259" key="3">
    <source>
        <dbReference type="Pfam" id="PF01171"/>
    </source>
</evidence>
<dbReference type="Gene3D" id="3.40.50.620">
    <property type="entry name" value="HUPs"/>
    <property type="match status" value="1"/>
</dbReference>
<organism evidence="4 5">
    <name type="scientific">Cinara cedri</name>
    <dbReference type="NCBI Taxonomy" id="506608"/>
    <lineage>
        <taxon>Eukaryota</taxon>
        <taxon>Metazoa</taxon>
        <taxon>Ecdysozoa</taxon>
        <taxon>Arthropoda</taxon>
        <taxon>Hexapoda</taxon>
        <taxon>Insecta</taxon>
        <taxon>Pterygota</taxon>
        <taxon>Neoptera</taxon>
        <taxon>Paraneoptera</taxon>
        <taxon>Hemiptera</taxon>
        <taxon>Sternorrhyncha</taxon>
        <taxon>Aphidomorpha</taxon>
        <taxon>Aphidoidea</taxon>
        <taxon>Aphididae</taxon>
        <taxon>Lachninae</taxon>
        <taxon>Cinara</taxon>
    </lineage>
</organism>